<dbReference type="RefSeq" id="WP_147664411.1">
    <property type="nucleotide sequence ID" value="NZ_CP042905.2"/>
</dbReference>
<feature type="transmembrane region" description="Helical" evidence="1">
    <location>
        <begin position="138"/>
        <end position="157"/>
    </location>
</feature>
<sequence length="232" mass="26976">MENSDISYKLEVDYHNTIDYLLFTTNGIIIPKFLSFLVIGRNKPFFLNNKLLTCLDNSYVLNFDTISDVNISKNLNQTYEIKFIGKLDSKNHIIIRLSKINEKRFQKIYEIIEKKSHIDVPSLKDIEAHLHVVIEGRLVKFFTVMALTAISSLLLSFELIGEIPEYYGYLSYIILGFSACFFLYLILGLLWYSSKNIETQKKKFKQITLILIISEILFLIIIGFAFLIGFTR</sequence>
<protein>
    <submittedName>
        <fullName evidence="2">Uncharacterized protein</fullName>
    </submittedName>
</protein>
<dbReference type="EMBL" id="CP042905">
    <property type="protein sequence ID" value="QEE17520.1"/>
    <property type="molecule type" value="Genomic_DNA"/>
</dbReference>
<name>A0A5B9DFF0_9ARCH</name>
<keyword evidence="1" id="KW-0472">Membrane</keyword>
<reference evidence="2 3" key="1">
    <citation type="journal article" date="2020" name="Nature">
        <title>Isolation of an archaeon at the prokaryote-eukaryote interface.</title>
        <authorList>
            <person name="Imachi H."/>
            <person name="Nobu M.K."/>
            <person name="Nakahara N."/>
            <person name="Morono Y."/>
            <person name="Ogawara M."/>
            <person name="Takaki Y."/>
            <person name="Takano Y."/>
            <person name="Uematsu K."/>
            <person name="Ikuta T."/>
            <person name="Ito M."/>
            <person name="Matsui Y."/>
            <person name="Miyazaki M."/>
            <person name="Murata K."/>
            <person name="Saito Y."/>
            <person name="Sakai S."/>
            <person name="Song C."/>
            <person name="Tasumi E."/>
            <person name="Yamanaka Y."/>
            <person name="Yamaguchi T."/>
            <person name="Kamagata Y."/>
            <person name="Tamaki H."/>
            <person name="Takai K."/>
        </authorList>
    </citation>
    <scope>NUCLEOTIDE SEQUENCE [LARGE SCALE GENOMIC DNA]</scope>
    <source>
        <strain evidence="2 3">MK-D1</strain>
    </source>
</reference>
<evidence type="ECO:0000313" key="2">
    <source>
        <dbReference type="EMBL" id="QEE17520.1"/>
    </source>
</evidence>
<accession>A0A5B9DFF0</accession>
<feature type="transmembrane region" description="Helical" evidence="1">
    <location>
        <begin position="169"/>
        <end position="192"/>
    </location>
</feature>
<evidence type="ECO:0000256" key="1">
    <source>
        <dbReference type="SAM" id="Phobius"/>
    </source>
</evidence>
<feature type="transmembrane region" description="Helical" evidence="1">
    <location>
        <begin position="204"/>
        <end position="230"/>
    </location>
</feature>
<keyword evidence="1" id="KW-1133">Transmembrane helix</keyword>
<reference evidence="2 3" key="2">
    <citation type="journal article" date="2024" name="Int. J. Syst. Evol. Microbiol.">
        <title>Promethearchaeum syntrophicum gen. nov., sp. nov., an anaerobic, obligately syntrophic archaeon, the first isolate of the lineage 'Asgard' archaea, and proposal of the new archaeal phylum Promethearchaeota phyl. nov. and kingdom Promethearchaeati regn. nov.</title>
        <authorList>
            <person name="Imachi H."/>
            <person name="Nobu M.K."/>
            <person name="Kato S."/>
            <person name="Takaki Y."/>
            <person name="Miyazaki M."/>
            <person name="Miyata M."/>
            <person name="Ogawara M."/>
            <person name="Saito Y."/>
            <person name="Sakai S."/>
            <person name="Tahara Y.O."/>
            <person name="Takano Y."/>
            <person name="Tasumi E."/>
            <person name="Uematsu K."/>
            <person name="Yoshimura T."/>
            <person name="Itoh T."/>
            <person name="Ohkuma M."/>
            <person name="Takai K."/>
        </authorList>
    </citation>
    <scope>NUCLEOTIDE SEQUENCE [LARGE SCALE GENOMIC DNA]</scope>
    <source>
        <strain evidence="2 3">MK-D1</strain>
    </source>
</reference>
<dbReference type="Proteomes" id="UP000321408">
    <property type="component" value="Chromosome"/>
</dbReference>
<feature type="transmembrane region" description="Helical" evidence="1">
    <location>
        <begin position="20"/>
        <end position="40"/>
    </location>
</feature>
<dbReference type="KEGG" id="psyt:DSAG12_03357"/>
<organism evidence="2 3">
    <name type="scientific">Promethearchaeum syntrophicum</name>
    <dbReference type="NCBI Taxonomy" id="2594042"/>
    <lineage>
        <taxon>Archaea</taxon>
        <taxon>Promethearchaeati</taxon>
        <taxon>Promethearchaeota</taxon>
        <taxon>Promethearchaeia</taxon>
        <taxon>Promethearchaeales</taxon>
        <taxon>Promethearchaeaceae</taxon>
        <taxon>Promethearchaeum</taxon>
    </lineage>
</organism>
<keyword evidence="3" id="KW-1185">Reference proteome</keyword>
<keyword evidence="1" id="KW-0812">Transmembrane</keyword>
<dbReference type="AlphaFoldDB" id="A0A5B9DFF0"/>
<evidence type="ECO:0000313" key="3">
    <source>
        <dbReference type="Proteomes" id="UP000321408"/>
    </source>
</evidence>
<dbReference type="GeneID" id="41331324"/>
<gene>
    <name evidence="2" type="ORF">DSAG12_03357</name>
</gene>
<proteinExistence type="predicted"/>